<keyword evidence="3" id="KW-1185">Reference proteome</keyword>
<reference evidence="2 3" key="1">
    <citation type="submission" date="2023-11" db="EMBL/GenBank/DDBJ databases">
        <title>Halocaridina rubra genome assembly.</title>
        <authorList>
            <person name="Smith C."/>
        </authorList>
    </citation>
    <scope>NUCLEOTIDE SEQUENCE [LARGE SCALE GENOMIC DNA]</scope>
    <source>
        <strain evidence="2">EP-1</strain>
        <tissue evidence="2">Whole</tissue>
    </source>
</reference>
<evidence type="ECO:0000313" key="3">
    <source>
        <dbReference type="Proteomes" id="UP001381693"/>
    </source>
</evidence>
<feature type="non-terminal residue" evidence="2">
    <location>
        <position position="62"/>
    </location>
</feature>
<evidence type="ECO:0000313" key="2">
    <source>
        <dbReference type="EMBL" id="KAK7068110.1"/>
    </source>
</evidence>
<dbReference type="Proteomes" id="UP001381693">
    <property type="component" value="Unassembled WGS sequence"/>
</dbReference>
<protein>
    <submittedName>
        <fullName evidence="2">Uncharacterized protein</fullName>
    </submittedName>
</protein>
<sequence length="62" mass="7494">SHSQKVTRDTDKARLWMSKRKSEVQEETRKRKIRKTQQKKPTAVKKVKRTVLGWRNYLRGKV</sequence>
<organism evidence="2 3">
    <name type="scientific">Halocaridina rubra</name>
    <name type="common">Hawaiian red shrimp</name>
    <dbReference type="NCBI Taxonomy" id="373956"/>
    <lineage>
        <taxon>Eukaryota</taxon>
        <taxon>Metazoa</taxon>
        <taxon>Ecdysozoa</taxon>
        <taxon>Arthropoda</taxon>
        <taxon>Crustacea</taxon>
        <taxon>Multicrustacea</taxon>
        <taxon>Malacostraca</taxon>
        <taxon>Eumalacostraca</taxon>
        <taxon>Eucarida</taxon>
        <taxon>Decapoda</taxon>
        <taxon>Pleocyemata</taxon>
        <taxon>Caridea</taxon>
        <taxon>Atyoidea</taxon>
        <taxon>Atyidae</taxon>
        <taxon>Halocaridina</taxon>
    </lineage>
</organism>
<feature type="non-terminal residue" evidence="2">
    <location>
        <position position="1"/>
    </location>
</feature>
<dbReference type="AlphaFoldDB" id="A0AAN9A0T3"/>
<gene>
    <name evidence="2" type="ORF">SK128_025975</name>
</gene>
<name>A0AAN9A0T3_HALRR</name>
<dbReference type="EMBL" id="JAXCGZ010017431">
    <property type="protein sequence ID" value="KAK7068110.1"/>
    <property type="molecule type" value="Genomic_DNA"/>
</dbReference>
<feature type="compositionally biased region" description="Basic residues" evidence="1">
    <location>
        <begin position="30"/>
        <end position="46"/>
    </location>
</feature>
<evidence type="ECO:0000256" key="1">
    <source>
        <dbReference type="SAM" id="MobiDB-lite"/>
    </source>
</evidence>
<feature type="region of interest" description="Disordered" evidence="1">
    <location>
        <begin position="19"/>
        <end position="46"/>
    </location>
</feature>
<accession>A0AAN9A0T3</accession>
<feature type="compositionally biased region" description="Basic and acidic residues" evidence="1">
    <location>
        <begin position="19"/>
        <end position="29"/>
    </location>
</feature>
<comment type="caution">
    <text evidence="2">The sequence shown here is derived from an EMBL/GenBank/DDBJ whole genome shotgun (WGS) entry which is preliminary data.</text>
</comment>
<proteinExistence type="predicted"/>